<evidence type="ECO:0000313" key="1">
    <source>
        <dbReference type="EMBL" id="VDN16461.1"/>
    </source>
</evidence>
<dbReference type="Proteomes" id="UP000281553">
    <property type="component" value="Unassembled WGS sequence"/>
</dbReference>
<sequence>MMRQMLRTASCELKPDDGCLEVPRGIYWFGHAETVIMLVTKLGLFNESVRTHLGGGHHMRAADFQSRLRRLASRPPVSNLFRTAHIAPFAGNIVFLLHHRPRHSKLINW</sequence>
<keyword evidence="2" id="KW-1185">Reference proteome</keyword>
<dbReference type="AlphaFoldDB" id="A0A3P7MEZ2"/>
<dbReference type="Gene3D" id="3.40.50.1240">
    <property type="entry name" value="Phosphoglycerate mutase-like"/>
    <property type="match status" value="1"/>
</dbReference>
<organism evidence="1 2">
    <name type="scientific">Dibothriocephalus latus</name>
    <name type="common">Fish tapeworm</name>
    <name type="synonym">Diphyllobothrium latum</name>
    <dbReference type="NCBI Taxonomy" id="60516"/>
    <lineage>
        <taxon>Eukaryota</taxon>
        <taxon>Metazoa</taxon>
        <taxon>Spiralia</taxon>
        <taxon>Lophotrochozoa</taxon>
        <taxon>Platyhelminthes</taxon>
        <taxon>Cestoda</taxon>
        <taxon>Eucestoda</taxon>
        <taxon>Diphyllobothriidea</taxon>
        <taxon>Diphyllobothriidae</taxon>
        <taxon>Dibothriocephalus</taxon>
    </lineage>
</organism>
<protein>
    <recommendedName>
        <fullName evidence="3">Multiple inositol polyphosphate phosphatase 1</fullName>
    </recommendedName>
</protein>
<evidence type="ECO:0000313" key="2">
    <source>
        <dbReference type="Proteomes" id="UP000281553"/>
    </source>
</evidence>
<dbReference type="OrthoDB" id="6509975at2759"/>
<proteinExistence type="predicted"/>
<name>A0A3P7MEZ2_DIBLA</name>
<dbReference type="SUPFAM" id="SSF53254">
    <property type="entry name" value="Phosphoglycerate mutase-like"/>
    <property type="match status" value="1"/>
</dbReference>
<dbReference type="InterPro" id="IPR029033">
    <property type="entry name" value="His_PPase_superfam"/>
</dbReference>
<gene>
    <name evidence="1" type="ORF">DILT_LOCUS12292</name>
</gene>
<evidence type="ECO:0008006" key="3">
    <source>
        <dbReference type="Google" id="ProtNLM"/>
    </source>
</evidence>
<accession>A0A3P7MEZ2</accession>
<dbReference type="EMBL" id="UYRU01065905">
    <property type="protein sequence ID" value="VDN16461.1"/>
    <property type="molecule type" value="Genomic_DNA"/>
</dbReference>
<reference evidence="1 2" key="1">
    <citation type="submission" date="2018-11" db="EMBL/GenBank/DDBJ databases">
        <authorList>
            <consortium name="Pathogen Informatics"/>
        </authorList>
    </citation>
    <scope>NUCLEOTIDE SEQUENCE [LARGE SCALE GENOMIC DNA]</scope>
</reference>